<dbReference type="GO" id="GO:0051015">
    <property type="term" value="F:actin filament binding"/>
    <property type="evidence" value="ECO:0007669"/>
    <property type="project" value="TreeGrafter"/>
</dbReference>
<evidence type="ECO:0000259" key="9">
    <source>
        <dbReference type="PROSITE" id="PS51456"/>
    </source>
</evidence>
<evidence type="ECO:0000256" key="8">
    <source>
        <dbReference type="SAM" id="MobiDB-lite"/>
    </source>
</evidence>
<dbReference type="Pfam" id="PF00063">
    <property type="entry name" value="Myosin_head"/>
    <property type="match status" value="2"/>
</dbReference>
<dbReference type="Gene3D" id="1.10.10.820">
    <property type="match status" value="1"/>
</dbReference>
<dbReference type="OMA" id="ECETQGE"/>
<feature type="binding site" evidence="6">
    <location>
        <begin position="519"/>
        <end position="526"/>
    </location>
    <ligand>
        <name>ATP</name>
        <dbReference type="ChEBI" id="CHEBI:30616"/>
    </ligand>
</feature>
<accession>A0A8C4R0L6</accession>
<keyword evidence="11" id="KW-1185">Reference proteome</keyword>
<keyword evidence="3 7" id="KW-0175">Coiled coil</keyword>
<dbReference type="Gene3D" id="1.20.5.4820">
    <property type="match status" value="1"/>
</dbReference>
<reference evidence="10" key="1">
    <citation type="submission" date="2025-08" db="UniProtKB">
        <authorList>
            <consortium name="Ensembl"/>
        </authorList>
    </citation>
    <scope>IDENTIFICATION</scope>
</reference>
<evidence type="ECO:0000256" key="1">
    <source>
        <dbReference type="ARBA" id="ARBA00022741"/>
    </source>
</evidence>
<feature type="coiled-coil region" evidence="7">
    <location>
        <begin position="1552"/>
        <end position="1735"/>
    </location>
</feature>
<protein>
    <submittedName>
        <fullName evidence="10">Myosin XVIIIB</fullName>
    </submittedName>
</protein>
<dbReference type="Proteomes" id="UP000694388">
    <property type="component" value="Unplaced"/>
</dbReference>
<dbReference type="GO" id="GO:0003774">
    <property type="term" value="F:cytoskeletal motor activity"/>
    <property type="evidence" value="ECO:0007669"/>
    <property type="project" value="UniProtKB-UniRule"/>
</dbReference>
<feature type="region of interest" description="Disordered" evidence="8">
    <location>
        <begin position="1"/>
        <end position="343"/>
    </location>
</feature>
<feature type="region of interest" description="Disordered" evidence="8">
    <location>
        <begin position="1997"/>
        <end position="2295"/>
    </location>
</feature>
<feature type="coiled-coil region" evidence="7">
    <location>
        <begin position="1777"/>
        <end position="1992"/>
    </location>
</feature>
<comment type="caution">
    <text evidence="6">Lacks conserved residue(s) required for the propagation of feature annotation.</text>
</comment>
<feature type="compositionally biased region" description="Polar residues" evidence="8">
    <location>
        <begin position="298"/>
        <end position="307"/>
    </location>
</feature>
<keyword evidence="1 6" id="KW-0547">Nucleotide-binding</keyword>
<feature type="compositionally biased region" description="Basic and acidic residues" evidence="8">
    <location>
        <begin position="150"/>
        <end position="168"/>
    </location>
</feature>
<dbReference type="GeneTree" id="ENSGT00940000158067"/>
<dbReference type="GO" id="GO:0016460">
    <property type="term" value="C:myosin II complex"/>
    <property type="evidence" value="ECO:0007669"/>
    <property type="project" value="TreeGrafter"/>
</dbReference>
<organism evidence="10 11">
    <name type="scientific">Eptatretus burgeri</name>
    <name type="common">Inshore hagfish</name>
    <dbReference type="NCBI Taxonomy" id="7764"/>
    <lineage>
        <taxon>Eukaryota</taxon>
        <taxon>Metazoa</taxon>
        <taxon>Chordata</taxon>
        <taxon>Craniata</taxon>
        <taxon>Vertebrata</taxon>
        <taxon>Cyclostomata</taxon>
        <taxon>Myxini</taxon>
        <taxon>Myxiniformes</taxon>
        <taxon>Myxinidae</taxon>
        <taxon>Eptatretinae</taxon>
        <taxon>Eptatretus</taxon>
    </lineage>
</organism>
<feature type="compositionally biased region" description="Basic and acidic residues" evidence="8">
    <location>
        <begin position="2268"/>
        <end position="2288"/>
    </location>
</feature>
<reference evidence="10" key="2">
    <citation type="submission" date="2025-09" db="UniProtKB">
        <authorList>
            <consortium name="Ensembl"/>
        </authorList>
    </citation>
    <scope>IDENTIFICATION</scope>
</reference>
<evidence type="ECO:0000256" key="5">
    <source>
        <dbReference type="ARBA" id="ARBA00023175"/>
    </source>
</evidence>
<evidence type="ECO:0000256" key="4">
    <source>
        <dbReference type="ARBA" id="ARBA00023123"/>
    </source>
</evidence>
<dbReference type="Gene3D" id="1.20.120.720">
    <property type="entry name" value="Myosin VI head, motor domain, U50 subdomain"/>
    <property type="match status" value="1"/>
</dbReference>
<comment type="similarity">
    <text evidence="6">Belongs to the TRAFAC class myosin-kinesin ATPase superfamily. Myosin family.</text>
</comment>
<keyword evidence="4 6" id="KW-0518">Myosin</keyword>
<feature type="compositionally biased region" description="Low complexity" evidence="8">
    <location>
        <begin position="2218"/>
        <end position="2235"/>
    </location>
</feature>
<feature type="compositionally biased region" description="Basic and acidic residues" evidence="8">
    <location>
        <begin position="2005"/>
        <end position="2023"/>
    </location>
</feature>
<dbReference type="PROSITE" id="PS50096">
    <property type="entry name" value="IQ"/>
    <property type="match status" value="1"/>
</dbReference>
<dbReference type="SMART" id="SM00242">
    <property type="entry name" value="MYSc"/>
    <property type="match status" value="1"/>
</dbReference>
<feature type="compositionally biased region" description="Basic and acidic residues" evidence="8">
    <location>
        <begin position="1332"/>
        <end position="1349"/>
    </location>
</feature>
<dbReference type="SUPFAM" id="SSF52540">
    <property type="entry name" value="P-loop containing nucleoside triphosphate hydrolases"/>
    <property type="match status" value="1"/>
</dbReference>
<feature type="compositionally biased region" description="Polar residues" evidence="8">
    <location>
        <begin position="2026"/>
        <end position="2037"/>
    </location>
</feature>
<evidence type="ECO:0000313" key="10">
    <source>
        <dbReference type="Ensembl" id="ENSEBUP00000022364.1"/>
    </source>
</evidence>
<dbReference type="Ensembl" id="ENSEBUT00000022940.1">
    <property type="protein sequence ID" value="ENSEBUP00000022364.1"/>
    <property type="gene ID" value="ENSEBUG00000013773.1"/>
</dbReference>
<feature type="domain" description="Myosin motor" evidence="9">
    <location>
        <begin position="426"/>
        <end position="1243"/>
    </location>
</feature>
<name>A0A8C4R0L6_EPTBU</name>
<feature type="compositionally biased region" description="Basic residues" evidence="8">
    <location>
        <begin position="135"/>
        <end position="144"/>
    </location>
</feature>
<dbReference type="Gene3D" id="1.20.58.530">
    <property type="match status" value="1"/>
</dbReference>
<keyword evidence="2 6" id="KW-0067">ATP-binding</keyword>
<dbReference type="GO" id="GO:0005737">
    <property type="term" value="C:cytoplasm"/>
    <property type="evidence" value="ECO:0007669"/>
    <property type="project" value="TreeGrafter"/>
</dbReference>
<feature type="compositionally biased region" description="Low complexity" evidence="8">
    <location>
        <begin position="2444"/>
        <end position="2461"/>
    </location>
</feature>
<dbReference type="InterPro" id="IPR001609">
    <property type="entry name" value="Myosin_head_motor_dom-like"/>
</dbReference>
<feature type="compositionally biased region" description="Basic residues" evidence="8">
    <location>
        <begin position="2484"/>
        <end position="2495"/>
    </location>
</feature>
<evidence type="ECO:0000256" key="2">
    <source>
        <dbReference type="ARBA" id="ARBA00022840"/>
    </source>
</evidence>
<keyword evidence="5 6" id="KW-0505">Motor protein</keyword>
<feature type="compositionally biased region" description="Low complexity" evidence="8">
    <location>
        <begin position="2386"/>
        <end position="2398"/>
    </location>
</feature>
<feature type="compositionally biased region" description="Polar residues" evidence="8">
    <location>
        <begin position="2047"/>
        <end position="2064"/>
    </location>
</feature>
<feature type="coiled-coil region" evidence="7">
    <location>
        <begin position="1447"/>
        <end position="1495"/>
    </location>
</feature>
<dbReference type="GO" id="GO:0005524">
    <property type="term" value="F:ATP binding"/>
    <property type="evidence" value="ECO:0007669"/>
    <property type="project" value="UniProtKB-UniRule"/>
</dbReference>
<evidence type="ECO:0000256" key="7">
    <source>
        <dbReference type="SAM" id="Coils"/>
    </source>
</evidence>
<dbReference type="PANTHER" id="PTHR45615">
    <property type="entry name" value="MYOSIN HEAVY CHAIN, NON-MUSCLE"/>
    <property type="match status" value="1"/>
</dbReference>
<dbReference type="InterPro" id="IPR027417">
    <property type="entry name" value="P-loop_NTPase"/>
</dbReference>
<feature type="compositionally biased region" description="Polar residues" evidence="8">
    <location>
        <begin position="2130"/>
        <end position="2148"/>
    </location>
</feature>
<dbReference type="PROSITE" id="PS51456">
    <property type="entry name" value="MYOSIN_MOTOR"/>
    <property type="match status" value="1"/>
</dbReference>
<dbReference type="GO" id="GO:0032982">
    <property type="term" value="C:myosin filament"/>
    <property type="evidence" value="ECO:0007669"/>
    <property type="project" value="TreeGrafter"/>
</dbReference>
<feature type="region of interest" description="Disordered" evidence="8">
    <location>
        <begin position="467"/>
        <end position="491"/>
    </location>
</feature>
<feature type="compositionally biased region" description="Low complexity" evidence="8">
    <location>
        <begin position="470"/>
        <end position="488"/>
    </location>
</feature>
<evidence type="ECO:0000256" key="6">
    <source>
        <dbReference type="PROSITE-ProRule" id="PRU00782"/>
    </source>
</evidence>
<dbReference type="PRINTS" id="PR00193">
    <property type="entry name" value="MYOSINHEAVY"/>
</dbReference>
<keyword evidence="6" id="KW-0009">Actin-binding</keyword>
<evidence type="ECO:0000313" key="11">
    <source>
        <dbReference type="Proteomes" id="UP000694388"/>
    </source>
</evidence>
<dbReference type="PANTHER" id="PTHR45615:SF36">
    <property type="entry name" value="MYOSIN HEAVY CHAIN-LIKE, ISOFORM B-RELATED"/>
    <property type="match status" value="1"/>
</dbReference>
<sequence>MAFSSRFAFWQQKAKDEEAPPLPKKLAVIAPPSNFIKKAVQAKQGEQAQGERPFSPNSPNDMPQPAYPSPSSPTPKPGPGGDLTNGDACHQPLMHERTNGNPDAPVTNGEALLTPDEVSEPSTMSNAAAEEVKTHSFRLFRRVVRPQPQAERDEKQIVKTEGTNRSKMDIPPCPEKVERRVGEIPSRPSSRLGVNLRPVSQTVGEGRPKGTPASTPTTADPISQGLTSLMTRVKTREARPRSRRHERRELDNAKVAQENSFMAESHSVIKEDSDPSKTSDKEPAQEQTPTHLGLEMSKVTQQHSASIIQKPDRTTQEAESVASEKPPEDQTVTGQPVEGATDQQPEIVALMEPPKPEEEDDYYAWYEADRVWLVQKEGLVPATELRPDEGTPEMPPGRLKLKLDERGLVLDVDEEDIEKANPSHLDQVEDLSSLLYLNESSVLHTLRTRLSIGNHCTLAGLHHISVGPPSSKSSSAAESASDAASWHSEPPPSDICTVARRAYLHMLASQQEQAITFLGPSGAGKTSASRCVVEHLVRLTASSGKLPSTCGLGSRQDQDCGKAMFVKKINAAFTVLESFGNAETILNRNASRLAQILSVGYDSLGRIASASFQALLLDQMRVASRPPGEGTFHVFYELLAGAESSLRTELYMNTVSDSNSFGIGVFKKPEEKQQAAVRFSQLQSAMLMLGISADEQRAIWFVLAAIFHLGAAGATKVGRKQFAKHEYAQKAAYLLGCSLDELSTFIFKHHLQLRERSSDPGKEHGKGLTSAGLWLEEMEQTPGLKLTALERLQGMASGLYMEILHVIVSLINRSFGSKPQALTSILIVDAPGFQQPRFVSLHERSNSKTHVSKDQASPVHGSTRETRAGTFAELCQNYVQDRLQLLSHERSVESEYARYLEENVDVEFDVEKSASAASIPAVDDSSQAAMVLPLALCPAEGGRGLLWLLEETAHMVGGTEQDLLEKLTTSFGPRDGQKAAEAVIQKSETPLWFSLAHGSGSSPVEYNMEGWTSNGKQNLSVQNAGTLLRNSQKVLLASLFSQHPGIHMTSLGRAVAGTDGSSSLALRRTAGIRRILHTTSVGERHKPPTAIVKLQADFLVETLKRTEVHFMHCYLAQPPGICYPRHVGEGQLNQVMDVTPGIPKMDISFLRAQLKASQLLQILRVHRQGFPDRMTFTQFRQHFDILAPHLSKKHGRYYIVTDDKRATEDILEALDLDKSRFAIGTSQIMFKAGILSKLKAQREKEICKVLVNFQAICRGYLARQRHRKRTVQEMAIRCLQKNFKLMENVRSWHWWRILTYVRPLITSTIPEQQQCSREEELVQMRNRFEKSERERQELRRSNEQLEGKVSELQSELGDERSGADTITHLLSTEVSERMRLEKELKELHNKFDTAQRQMEVKELEASEARLLRAAEFNGSLDGDSGGEWKAKYERSLRENEYGRKRLQQEHDDRLEAEKRKQLQLEQKVTEVQTTAEEAQRNTQLLQKKCQRLSAELQDTRLHMEGQQSRSYELEKKQKKFDSELAQALEGAETEMFEKEIVLRERDGMMIDILMLKEKLEDKEMEMASLQDKVDLFEAEMREVAEHGAEGDAATPGLHVRLFNLQATIKEQEEELDEQAAKIQTLEQNKLRYEMEMERMRQMHKKDFENKEDEAEDVRQSCQKRLRHLEEQLEEQHETKQKLVLQKRDLEGKLMLLGEQVGQRDFEKEKQLRRDLRRTKALLADAQAMLQHLKDNAPSRREISELKNQLEESEFACAAAVKARQVVEAELTDLHYQLEEVTRSKTALEEQMLRMQRDGQELQNRLDGDQEDLNELMKKHKALVAHSSGDLAQINELQAQLDEAAREKEEQVEKIQVLSCRISFLEDSLVDRSIVSRQEGRIRDLESKLEFEKMQIRRFEALVLRLKEAIDRVSAEREQRAASEIREKEQNKRQQRQLNALLEETSQLARREGEATRKRHELELDMASLEAANQSLQNDLRAAFQRIGDLQAAIEDEMASDENDEAVERDHSESDSEVEDRVENVKSWLSKSRGSSGDTPLGKKTPSDESSSMYSAKYTANNNDVAESRPASVLSSLSYRKRGTTQASDDSRSLLSSLSKERDAALDAELPPWRQKRASSLDYLDEEKPWNRSQSACVSPDSSISTSVRKMNKGSAVVEKRWTAPVVDSDEEKSTFSSTFTSSLRRQPLDLDTTRSLGSRPLSSHLDNEVSSRYLNPDLSSPTPSRLSPMSSLSQSARFDSSPPSWERTKDGTARTALRSFSVPPQPQKMDDKGNSNEDYQKDGDEIKPVTHRSWLDPDLEAAISEVLNYKPVKPKRRPFSVVPEDGNDAEDMNDGRRSVSSLRSLQPHAASETHSGQIRRSYSDMDMTASQTAKRKDGKVKVAECSLSGSSSTSSSSSDDSDEKSRHRSSHSGKKMKNTSKSQSVLKKDTRKKKKKKKEDDSSDSSSSSSSSTYKSMDSVKLGPRKKETGDHNVDEDGAEKKDDRRKRKKNKKRQKQVDSVMMKYLYRPESD</sequence>
<dbReference type="InterPro" id="IPR036961">
    <property type="entry name" value="Kinesin_motor_dom_sf"/>
</dbReference>
<feature type="compositionally biased region" description="Basic and acidic residues" evidence="8">
    <location>
        <begin position="267"/>
        <end position="284"/>
    </location>
</feature>
<dbReference type="GO" id="GO:0031032">
    <property type="term" value="P:actomyosin structure organization"/>
    <property type="evidence" value="ECO:0007669"/>
    <property type="project" value="TreeGrafter"/>
</dbReference>
<feature type="region of interest" description="Disordered" evidence="8">
    <location>
        <begin position="2310"/>
        <end position="2512"/>
    </location>
</feature>
<feature type="compositionally biased region" description="Basic residues" evidence="8">
    <location>
        <begin position="2406"/>
        <end position="2418"/>
    </location>
</feature>
<evidence type="ECO:0000256" key="3">
    <source>
        <dbReference type="ARBA" id="ARBA00023054"/>
    </source>
</evidence>
<feature type="region of interest" description="Disordered" evidence="8">
    <location>
        <begin position="1332"/>
        <end position="1361"/>
    </location>
</feature>
<proteinExistence type="inferred from homology"/>
<feature type="compositionally biased region" description="Pro residues" evidence="8">
    <location>
        <begin position="65"/>
        <end position="78"/>
    </location>
</feature>
<dbReference type="Gene3D" id="3.40.850.10">
    <property type="entry name" value="Kinesin motor domain"/>
    <property type="match status" value="1"/>
</dbReference>
<feature type="compositionally biased region" description="Polar residues" evidence="8">
    <location>
        <begin position="212"/>
        <end position="230"/>
    </location>
</feature>
<feature type="compositionally biased region" description="Basic and acidic residues" evidence="8">
    <location>
        <begin position="2465"/>
        <end position="2483"/>
    </location>
</feature>